<protein>
    <submittedName>
        <fullName evidence="2">Uncharacterized protein</fullName>
    </submittedName>
</protein>
<evidence type="ECO:0000313" key="2">
    <source>
        <dbReference type="EMBL" id="CAB5394034.1"/>
    </source>
</evidence>
<accession>A0A916A0A0</accession>
<proteinExistence type="predicted"/>
<dbReference type="AlphaFoldDB" id="A0A916A0A0"/>
<reference evidence="2" key="1">
    <citation type="submission" date="2020-05" db="EMBL/GenBank/DDBJ databases">
        <authorList>
            <person name="Rincon C."/>
            <person name="Sanders R I."/>
            <person name="Robbins C."/>
            <person name="Chaturvedi A."/>
        </authorList>
    </citation>
    <scope>NUCLEOTIDE SEQUENCE</scope>
    <source>
        <strain evidence="2">CHB12</strain>
    </source>
</reference>
<feature type="chain" id="PRO_5037771491" evidence="1">
    <location>
        <begin position="20"/>
        <end position="172"/>
    </location>
</feature>
<gene>
    <name evidence="2" type="ORF">CHRIB12_LOCUS23136</name>
</gene>
<keyword evidence="1" id="KW-0732">Signal</keyword>
<name>A0A916A0A0_9GLOM</name>
<organism evidence="2 3">
    <name type="scientific">Rhizophagus irregularis</name>
    <dbReference type="NCBI Taxonomy" id="588596"/>
    <lineage>
        <taxon>Eukaryota</taxon>
        <taxon>Fungi</taxon>
        <taxon>Fungi incertae sedis</taxon>
        <taxon>Mucoromycota</taxon>
        <taxon>Glomeromycotina</taxon>
        <taxon>Glomeromycetes</taxon>
        <taxon>Glomerales</taxon>
        <taxon>Glomeraceae</taxon>
        <taxon>Rhizophagus</taxon>
    </lineage>
</organism>
<evidence type="ECO:0000256" key="1">
    <source>
        <dbReference type="SAM" id="SignalP"/>
    </source>
</evidence>
<dbReference type="EMBL" id="CAGKOT010000086">
    <property type="protein sequence ID" value="CAB5394034.1"/>
    <property type="molecule type" value="Genomic_DNA"/>
</dbReference>
<dbReference type="Proteomes" id="UP000684084">
    <property type="component" value="Unassembled WGS sequence"/>
</dbReference>
<evidence type="ECO:0000313" key="3">
    <source>
        <dbReference type="Proteomes" id="UP000684084"/>
    </source>
</evidence>
<comment type="caution">
    <text evidence="2">The sequence shown here is derived from an EMBL/GenBank/DDBJ whole genome shotgun (WGS) entry which is preliminary data.</text>
</comment>
<feature type="signal peptide" evidence="1">
    <location>
        <begin position="1"/>
        <end position="19"/>
    </location>
</feature>
<sequence length="172" mass="19952">MNLWLMYTMSWSLHPCSQAYVHHYTCVLVFTSLAPKLMYTMPWSLHPCPRLMYTMSWSLHPCSQAYVHHFTRVLVFTSLCACTFSLWIGVLSPTGLVLIENINISSNNETTSPRSSSSPFISDGNVDNPLQSIDIFLQDYWNENYDYVEESDLHEPRMTENKILTNDEWAKI</sequence>